<organism evidence="2 4">
    <name type="scientific">Rotaria magnacalcarata</name>
    <dbReference type="NCBI Taxonomy" id="392030"/>
    <lineage>
        <taxon>Eukaryota</taxon>
        <taxon>Metazoa</taxon>
        <taxon>Spiralia</taxon>
        <taxon>Gnathifera</taxon>
        <taxon>Rotifera</taxon>
        <taxon>Eurotatoria</taxon>
        <taxon>Bdelloidea</taxon>
        <taxon>Philodinida</taxon>
        <taxon>Philodinidae</taxon>
        <taxon>Rotaria</taxon>
    </lineage>
</organism>
<dbReference type="EMBL" id="CAJOBI010313662">
    <property type="protein sequence ID" value="CAF5173401.1"/>
    <property type="molecule type" value="Genomic_DNA"/>
</dbReference>
<evidence type="ECO:0000313" key="4">
    <source>
        <dbReference type="Proteomes" id="UP000681967"/>
    </source>
</evidence>
<feature type="region of interest" description="Disordered" evidence="1">
    <location>
        <begin position="1"/>
        <end position="70"/>
    </location>
</feature>
<dbReference type="Proteomes" id="UP000676336">
    <property type="component" value="Unassembled WGS sequence"/>
</dbReference>
<feature type="non-terminal residue" evidence="2">
    <location>
        <position position="1"/>
    </location>
</feature>
<comment type="caution">
    <text evidence="2">The sequence shown here is derived from an EMBL/GenBank/DDBJ whole genome shotgun (WGS) entry which is preliminary data.</text>
</comment>
<evidence type="ECO:0000313" key="2">
    <source>
        <dbReference type="EMBL" id="CAF3768007.1"/>
    </source>
</evidence>
<name>A0A8S2IRE5_9BILA</name>
<protein>
    <submittedName>
        <fullName evidence="2">Uncharacterized protein</fullName>
    </submittedName>
</protein>
<evidence type="ECO:0000256" key="1">
    <source>
        <dbReference type="SAM" id="MobiDB-lite"/>
    </source>
</evidence>
<feature type="compositionally biased region" description="Polar residues" evidence="1">
    <location>
        <begin position="7"/>
        <end position="27"/>
    </location>
</feature>
<feature type="compositionally biased region" description="Low complexity" evidence="1">
    <location>
        <begin position="50"/>
        <end position="70"/>
    </location>
</feature>
<accession>A0A8S2IRE5</accession>
<gene>
    <name evidence="2" type="ORF">BYL167_LOCUS1237</name>
    <name evidence="3" type="ORF">SMN809_LOCUS66594</name>
</gene>
<sequence>DSPFDTKLSTSPSIPSVLRRQSGSFQITLRDPPIRRRFLDDSNTSSPAMSPSDMFSSISKSSSCITTSQTSKRSPVSTRFSLIITSEQDSIDVFIHPNERFNSTICDDMQLNNLPRDESTLLRHTRSDSTDVYSVALSRHYHQKQNSKDHEAYSD</sequence>
<proteinExistence type="predicted"/>
<dbReference type="AlphaFoldDB" id="A0A8S2IRE5"/>
<dbReference type="EMBL" id="CAJOBH010000177">
    <property type="protein sequence ID" value="CAF3768007.1"/>
    <property type="molecule type" value="Genomic_DNA"/>
</dbReference>
<reference evidence="2" key="1">
    <citation type="submission" date="2021-02" db="EMBL/GenBank/DDBJ databases">
        <authorList>
            <person name="Nowell W R."/>
        </authorList>
    </citation>
    <scope>NUCLEOTIDE SEQUENCE</scope>
</reference>
<dbReference type="Proteomes" id="UP000681967">
    <property type="component" value="Unassembled WGS sequence"/>
</dbReference>
<evidence type="ECO:0000313" key="3">
    <source>
        <dbReference type="EMBL" id="CAF5173401.1"/>
    </source>
</evidence>